<accession>A0A942I1Y6</accession>
<dbReference type="AlphaFoldDB" id="A0A942I1Y6"/>
<proteinExistence type="predicted"/>
<gene>
    <name evidence="1" type="ORF">KEU06_08935</name>
</gene>
<name>A0A942I1Y6_9HYPH</name>
<protein>
    <submittedName>
        <fullName evidence="1">Uncharacterized protein</fullName>
    </submittedName>
</protein>
<reference evidence="1" key="1">
    <citation type="submission" date="2021-04" db="EMBL/GenBank/DDBJ databases">
        <title>Pseudaminobacter soli sp. nov., isolated from paddy soil contaminated by heavy metals.</title>
        <authorList>
            <person name="Zhang K."/>
        </authorList>
    </citation>
    <scope>NUCLEOTIDE SEQUENCE</scope>
    <source>
        <strain evidence="1">19-2017</strain>
    </source>
</reference>
<evidence type="ECO:0000313" key="1">
    <source>
        <dbReference type="EMBL" id="MBS3648752.1"/>
    </source>
</evidence>
<evidence type="ECO:0000313" key="2">
    <source>
        <dbReference type="Proteomes" id="UP000680348"/>
    </source>
</evidence>
<dbReference type="RefSeq" id="WP_188254316.1">
    <property type="nucleotide sequence ID" value="NZ_JABVCF010000004.1"/>
</dbReference>
<comment type="caution">
    <text evidence="1">The sequence shown here is derived from an EMBL/GenBank/DDBJ whole genome shotgun (WGS) entry which is preliminary data.</text>
</comment>
<dbReference type="Proteomes" id="UP000680348">
    <property type="component" value="Unassembled WGS sequence"/>
</dbReference>
<organism evidence="1 2">
    <name type="scientific">Pseudaminobacter soli</name>
    <name type="common">ex Zhang et al. 2022</name>
    <dbReference type="NCBI Taxonomy" id="2831468"/>
    <lineage>
        <taxon>Bacteria</taxon>
        <taxon>Pseudomonadati</taxon>
        <taxon>Pseudomonadota</taxon>
        <taxon>Alphaproteobacteria</taxon>
        <taxon>Hyphomicrobiales</taxon>
        <taxon>Phyllobacteriaceae</taxon>
        <taxon>Pseudaminobacter</taxon>
    </lineage>
</organism>
<sequence>MSDPSPWANPPKNVPEPRRPQAFVAISSVEYDRVCEHLIRVAAGLRRLAGKKVALGFGWTTMPALKLDDSQLRERVVINNDIPQRYGRLLDDRGEWAEAPLTNLFPSIEDRSKEDDEVGQWTYFFVDWFERPACHG</sequence>
<keyword evidence="2" id="KW-1185">Reference proteome</keyword>
<dbReference type="EMBL" id="JAGWCR010000004">
    <property type="protein sequence ID" value="MBS3648752.1"/>
    <property type="molecule type" value="Genomic_DNA"/>
</dbReference>